<feature type="domain" description="Carrier" evidence="3">
    <location>
        <begin position="1"/>
        <end position="74"/>
    </location>
</feature>
<dbReference type="Gene3D" id="3.40.47.10">
    <property type="match status" value="1"/>
</dbReference>
<evidence type="ECO:0000313" key="5">
    <source>
        <dbReference type="Proteomes" id="UP000309128"/>
    </source>
</evidence>
<dbReference type="Gene3D" id="1.10.1200.10">
    <property type="entry name" value="ACP-like"/>
    <property type="match status" value="1"/>
</dbReference>
<dbReference type="GO" id="GO:0006633">
    <property type="term" value="P:fatty acid biosynthetic process"/>
    <property type="evidence" value="ECO:0007669"/>
    <property type="project" value="TreeGrafter"/>
</dbReference>
<dbReference type="InterPro" id="IPR036736">
    <property type="entry name" value="ACP-like_sf"/>
</dbReference>
<proteinExistence type="predicted"/>
<dbReference type="InterPro" id="IPR009081">
    <property type="entry name" value="PP-bd_ACP"/>
</dbReference>
<dbReference type="PANTHER" id="PTHR43775:SF37">
    <property type="entry name" value="SI:DKEY-61P9.11"/>
    <property type="match status" value="1"/>
</dbReference>
<dbReference type="PROSITE" id="PS50075">
    <property type="entry name" value="CARRIER"/>
    <property type="match status" value="1"/>
</dbReference>
<feature type="non-terminal residue" evidence="4">
    <location>
        <position position="128"/>
    </location>
</feature>
<accession>A0A5S4EV12</accession>
<dbReference type="GO" id="GO:0005886">
    <property type="term" value="C:plasma membrane"/>
    <property type="evidence" value="ECO:0007669"/>
    <property type="project" value="TreeGrafter"/>
</dbReference>
<evidence type="ECO:0000256" key="1">
    <source>
        <dbReference type="ARBA" id="ARBA00022450"/>
    </source>
</evidence>
<reference evidence="4 5" key="1">
    <citation type="submission" date="2019-05" db="EMBL/GenBank/DDBJ databases">
        <title>Draft genome sequence of Nonomuraea turkmeniaca DSM 43926.</title>
        <authorList>
            <person name="Saricaoglu S."/>
            <person name="Isik K."/>
        </authorList>
    </citation>
    <scope>NUCLEOTIDE SEQUENCE [LARGE SCALE GENOMIC DNA]</scope>
    <source>
        <strain evidence="4 5">DSM 43926</strain>
    </source>
</reference>
<evidence type="ECO:0000313" key="4">
    <source>
        <dbReference type="EMBL" id="TMR04980.1"/>
    </source>
</evidence>
<dbReference type="EMBL" id="VCKY01000448">
    <property type="protein sequence ID" value="TMR04980.1"/>
    <property type="molecule type" value="Genomic_DNA"/>
</dbReference>
<keyword evidence="1" id="KW-0596">Phosphopantetheine</keyword>
<dbReference type="GO" id="GO:0071770">
    <property type="term" value="P:DIM/DIP cell wall layer assembly"/>
    <property type="evidence" value="ECO:0007669"/>
    <property type="project" value="TreeGrafter"/>
</dbReference>
<evidence type="ECO:0000256" key="2">
    <source>
        <dbReference type="ARBA" id="ARBA00022553"/>
    </source>
</evidence>
<dbReference type="Pfam" id="PF00550">
    <property type="entry name" value="PP-binding"/>
    <property type="match status" value="1"/>
</dbReference>
<dbReference type="SUPFAM" id="SSF47336">
    <property type="entry name" value="ACP-like"/>
    <property type="match status" value="1"/>
</dbReference>
<evidence type="ECO:0000259" key="3">
    <source>
        <dbReference type="PROSITE" id="PS50075"/>
    </source>
</evidence>
<dbReference type="SMART" id="SM00823">
    <property type="entry name" value="PKS_PP"/>
    <property type="match status" value="1"/>
</dbReference>
<dbReference type="RefSeq" id="WP_138674227.1">
    <property type="nucleotide sequence ID" value="NZ_VCKY01000448.1"/>
</dbReference>
<gene>
    <name evidence="4" type="ORF">ETD86_53360</name>
</gene>
<dbReference type="OrthoDB" id="9778690at2"/>
<comment type="caution">
    <text evidence="4">The sequence shown here is derived from an EMBL/GenBank/DDBJ whole genome shotgun (WGS) entry which is preliminary data.</text>
</comment>
<dbReference type="InterPro" id="IPR050091">
    <property type="entry name" value="PKS_NRPS_Biosynth_Enz"/>
</dbReference>
<organism evidence="4 5">
    <name type="scientific">Nonomuraea turkmeniaca</name>
    <dbReference type="NCBI Taxonomy" id="103838"/>
    <lineage>
        <taxon>Bacteria</taxon>
        <taxon>Bacillati</taxon>
        <taxon>Actinomycetota</taxon>
        <taxon>Actinomycetes</taxon>
        <taxon>Streptosporangiales</taxon>
        <taxon>Streptosporangiaceae</taxon>
        <taxon>Nonomuraea</taxon>
    </lineage>
</organism>
<sequence>MDVPGEGEIRRFLTERLGGQVDPDRPLEEHGLSSREAVGVAGELSELLGRELSPTLVWEHPTINMLARALSTPQETPTARVAAGEPVAVIGVGCRLPGAHGPEAYWELLIEGRDAVGEVPHDGQVVRD</sequence>
<name>A0A5S4EV12_9ACTN</name>
<dbReference type="GO" id="GO:0005737">
    <property type="term" value="C:cytoplasm"/>
    <property type="evidence" value="ECO:0007669"/>
    <property type="project" value="TreeGrafter"/>
</dbReference>
<dbReference type="InterPro" id="IPR016039">
    <property type="entry name" value="Thiolase-like"/>
</dbReference>
<protein>
    <recommendedName>
        <fullName evidence="3">Carrier domain-containing protein</fullName>
    </recommendedName>
</protein>
<dbReference type="AlphaFoldDB" id="A0A5S4EV12"/>
<dbReference type="InterPro" id="IPR014030">
    <property type="entry name" value="Ketoacyl_synth_N"/>
</dbReference>
<dbReference type="Proteomes" id="UP000309128">
    <property type="component" value="Unassembled WGS sequence"/>
</dbReference>
<dbReference type="GO" id="GO:0031177">
    <property type="term" value="F:phosphopantetheine binding"/>
    <property type="evidence" value="ECO:0007669"/>
    <property type="project" value="InterPro"/>
</dbReference>
<dbReference type="GO" id="GO:0004312">
    <property type="term" value="F:fatty acid synthase activity"/>
    <property type="evidence" value="ECO:0007669"/>
    <property type="project" value="TreeGrafter"/>
</dbReference>
<keyword evidence="2" id="KW-0597">Phosphoprotein</keyword>
<dbReference type="PANTHER" id="PTHR43775">
    <property type="entry name" value="FATTY ACID SYNTHASE"/>
    <property type="match status" value="1"/>
</dbReference>
<dbReference type="Pfam" id="PF00109">
    <property type="entry name" value="ketoacyl-synt"/>
    <property type="match status" value="1"/>
</dbReference>
<dbReference type="InterPro" id="IPR020806">
    <property type="entry name" value="PKS_PP-bd"/>
</dbReference>
<keyword evidence="5" id="KW-1185">Reference proteome</keyword>